<evidence type="ECO:0000313" key="1">
    <source>
        <dbReference type="EMBL" id="MBX50286.1"/>
    </source>
</evidence>
<accession>A0A2P2P699</accession>
<sequence length="29" mass="3451">MSPTILLFDIQIDYDLSLSERLNFFLSKM</sequence>
<dbReference type="EMBL" id="GGEC01069802">
    <property type="protein sequence ID" value="MBX50286.1"/>
    <property type="molecule type" value="Transcribed_RNA"/>
</dbReference>
<proteinExistence type="predicted"/>
<protein>
    <submittedName>
        <fullName evidence="1">Uncharacterized protein</fullName>
    </submittedName>
</protein>
<reference evidence="1" key="1">
    <citation type="submission" date="2018-02" db="EMBL/GenBank/DDBJ databases">
        <title>Rhizophora mucronata_Transcriptome.</title>
        <authorList>
            <person name="Meera S.P."/>
            <person name="Sreeshan A."/>
            <person name="Augustine A."/>
        </authorList>
    </citation>
    <scope>NUCLEOTIDE SEQUENCE</scope>
    <source>
        <tissue evidence="1">Leaf</tissue>
    </source>
</reference>
<name>A0A2P2P699_RHIMU</name>
<organism evidence="1">
    <name type="scientific">Rhizophora mucronata</name>
    <name type="common">Asiatic mangrove</name>
    <dbReference type="NCBI Taxonomy" id="61149"/>
    <lineage>
        <taxon>Eukaryota</taxon>
        <taxon>Viridiplantae</taxon>
        <taxon>Streptophyta</taxon>
        <taxon>Embryophyta</taxon>
        <taxon>Tracheophyta</taxon>
        <taxon>Spermatophyta</taxon>
        <taxon>Magnoliopsida</taxon>
        <taxon>eudicotyledons</taxon>
        <taxon>Gunneridae</taxon>
        <taxon>Pentapetalae</taxon>
        <taxon>rosids</taxon>
        <taxon>fabids</taxon>
        <taxon>Malpighiales</taxon>
        <taxon>Rhizophoraceae</taxon>
        <taxon>Rhizophora</taxon>
    </lineage>
</organism>
<dbReference type="AlphaFoldDB" id="A0A2P2P699"/>